<accession>A0A5M9M7G1</accession>
<reference evidence="1 2" key="1">
    <citation type="submission" date="2019-08" db="EMBL/GenBank/DDBJ databases">
        <title>The genome sequence of a newly discovered highly antifungal drug resistant Aspergillus species, Aspergillus tanneri NIH 1004.</title>
        <authorList>
            <person name="Mounaud S."/>
            <person name="Singh I."/>
            <person name="Joardar V."/>
            <person name="Pakala S."/>
            <person name="Pakala S."/>
            <person name="Venepally P."/>
            <person name="Chung J.K."/>
            <person name="Losada L."/>
            <person name="Nierman W.C."/>
        </authorList>
    </citation>
    <scope>NUCLEOTIDE SEQUENCE [LARGE SCALE GENOMIC DNA]</scope>
    <source>
        <strain evidence="1 2">NIH1004</strain>
    </source>
</reference>
<dbReference type="AlphaFoldDB" id="A0A5M9M7G1"/>
<dbReference type="Proteomes" id="UP000324241">
    <property type="component" value="Unassembled WGS sequence"/>
</dbReference>
<dbReference type="GeneID" id="54332192"/>
<dbReference type="RefSeq" id="XP_033422100.1">
    <property type="nucleotide sequence ID" value="XM_033574082.1"/>
</dbReference>
<organism evidence="1 2">
    <name type="scientific">Aspergillus tanneri</name>
    <dbReference type="NCBI Taxonomy" id="1220188"/>
    <lineage>
        <taxon>Eukaryota</taxon>
        <taxon>Fungi</taxon>
        <taxon>Dikarya</taxon>
        <taxon>Ascomycota</taxon>
        <taxon>Pezizomycotina</taxon>
        <taxon>Eurotiomycetes</taxon>
        <taxon>Eurotiomycetidae</taxon>
        <taxon>Eurotiales</taxon>
        <taxon>Aspergillaceae</taxon>
        <taxon>Aspergillus</taxon>
        <taxon>Aspergillus subgen. Circumdati</taxon>
    </lineage>
</organism>
<protein>
    <submittedName>
        <fullName evidence="1">Uncharacterized protein</fullName>
    </submittedName>
</protein>
<name>A0A5M9M7G1_9EURO</name>
<comment type="caution">
    <text evidence="1">The sequence shown here is derived from an EMBL/GenBank/DDBJ whole genome shotgun (WGS) entry which is preliminary data.</text>
</comment>
<dbReference type="EMBL" id="QUQM01000005">
    <property type="protein sequence ID" value="KAA8642738.1"/>
    <property type="molecule type" value="Genomic_DNA"/>
</dbReference>
<evidence type="ECO:0000313" key="2">
    <source>
        <dbReference type="Proteomes" id="UP000324241"/>
    </source>
</evidence>
<gene>
    <name evidence="1" type="ORF">ATNIH1004_009490</name>
</gene>
<proteinExistence type="predicted"/>
<sequence length="121" mass="13853">MKEYLPPTLGDLFQELDSDKPDVGWQRLGEPNHHIEKTRILDMFPIFLLRASSTKVSSDKSDEKTSSFFDETLGWEHYRHGLISEAIVISAERYSMFSANAIAETTNRIRQFCDKIDPGDA</sequence>
<evidence type="ECO:0000313" key="1">
    <source>
        <dbReference type="EMBL" id="KAA8642738.1"/>
    </source>
</evidence>